<feature type="binding site" evidence="5">
    <location>
        <position position="365"/>
    </location>
    <ligand>
        <name>substrate</name>
    </ligand>
</feature>
<evidence type="ECO:0000259" key="9">
    <source>
        <dbReference type="Pfam" id="PF00278"/>
    </source>
</evidence>
<evidence type="ECO:0000313" key="11">
    <source>
        <dbReference type="EMBL" id="ASB40781.1"/>
    </source>
</evidence>
<comment type="function">
    <text evidence="5">Specifically catalyzes the decarboxylation of meso-diaminopimelate (meso-DAP) to L-lysine.</text>
</comment>
<reference evidence="12 14" key="3">
    <citation type="submission" date="2020-11" db="EMBL/GenBank/DDBJ databases">
        <title>Closed and high quality bacterial genomes of the OMM12 community.</title>
        <authorList>
            <person name="Marbouty M."/>
            <person name="Lamy-Besnier Q."/>
            <person name="Debarbieux L."/>
            <person name="Koszul R."/>
        </authorList>
    </citation>
    <scope>NUCLEOTIDE SEQUENCE [LARGE SCALE GENOMIC DNA]</scope>
    <source>
        <strain evidence="12 14">KB18</strain>
    </source>
</reference>
<comment type="subunit">
    <text evidence="5">Homodimer.</text>
</comment>
<feature type="binding site" evidence="5">
    <location>
        <position position="333"/>
    </location>
    <ligand>
        <name>substrate</name>
    </ligand>
</feature>
<evidence type="ECO:0000313" key="12">
    <source>
        <dbReference type="EMBL" id="QQR30062.1"/>
    </source>
</evidence>
<evidence type="ECO:0000256" key="5">
    <source>
        <dbReference type="HAMAP-Rule" id="MF_02120"/>
    </source>
</evidence>
<organism evidence="12 14">
    <name type="scientific">Acutalibacter muris</name>
    <dbReference type="NCBI Taxonomy" id="1796620"/>
    <lineage>
        <taxon>Bacteria</taxon>
        <taxon>Bacillati</taxon>
        <taxon>Bacillota</taxon>
        <taxon>Clostridia</taxon>
        <taxon>Eubacteriales</taxon>
        <taxon>Acutalibacteraceae</taxon>
        <taxon>Acutalibacter</taxon>
    </lineage>
</organism>
<dbReference type="SUPFAM" id="SSF51419">
    <property type="entry name" value="PLP-binding barrel"/>
    <property type="match status" value="1"/>
</dbReference>
<feature type="binding site" evidence="5">
    <location>
        <position position="337"/>
    </location>
    <ligand>
        <name>substrate</name>
    </ligand>
</feature>
<comment type="catalytic activity">
    <reaction evidence="5 8">
        <text>meso-2,6-diaminopimelate + H(+) = L-lysine + CO2</text>
        <dbReference type="Rhea" id="RHEA:15101"/>
        <dbReference type="ChEBI" id="CHEBI:15378"/>
        <dbReference type="ChEBI" id="CHEBI:16526"/>
        <dbReference type="ChEBI" id="CHEBI:32551"/>
        <dbReference type="ChEBI" id="CHEBI:57791"/>
        <dbReference type="EC" id="4.1.1.20"/>
    </reaction>
</comment>
<dbReference type="Gene3D" id="2.40.37.10">
    <property type="entry name" value="Lyase, Ornithine Decarboxylase, Chain A, domain 1"/>
    <property type="match status" value="1"/>
</dbReference>
<dbReference type="InterPro" id="IPR029066">
    <property type="entry name" value="PLP-binding_barrel"/>
</dbReference>
<dbReference type="Pfam" id="PF02784">
    <property type="entry name" value="Orn_Arg_deC_N"/>
    <property type="match status" value="1"/>
</dbReference>
<comment type="cofactor">
    <cofactor evidence="1 5 7 8">
        <name>pyridoxal 5'-phosphate</name>
        <dbReference type="ChEBI" id="CHEBI:597326"/>
    </cofactor>
</comment>
<evidence type="ECO:0000256" key="8">
    <source>
        <dbReference type="RuleBase" id="RU003738"/>
    </source>
</evidence>
<keyword evidence="5" id="KW-0028">Amino-acid biosynthesis</keyword>
<feature type="modified residue" description="N6-(pyridoxal phosphate)lysine" evidence="5 7">
    <location>
        <position position="69"/>
    </location>
</feature>
<name>A0A1Z2XQV6_9FIRM</name>
<comment type="pathway">
    <text evidence="5 8">Amino-acid biosynthesis; L-lysine biosynthesis via DAP pathway; L-lysine from DL-2,6-diaminopimelate: step 1/1.</text>
</comment>
<reference evidence="11" key="1">
    <citation type="journal article" date="2017" name="Genome Announc.">
        <title>High-Quality Whole-Genome Sequences of the Oligo-Mouse-Microbiota Bacterial Community.</title>
        <authorList>
            <person name="Garzetti D."/>
            <person name="Brugiroux S."/>
            <person name="Bunk B."/>
            <person name="Pukall R."/>
            <person name="McCoy K.D."/>
            <person name="Macpherson A.J."/>
            <person name="Stecher B."/>
        </authorList>
    </citation>
    <scope>NUCLEOTIDE SEQUENCE</scope>
    <source>
        <strain evidence="11">KB18</strain>
    </source>
</reference>
<dbReference type="Proteomes" id="UP000596035">
    <property type="component" value="Chromosome"/>
</dbReference>
<dbReference type="PRINTS" id="PR01179">
    <property type="entry name" value="ODADCRBXLASE"/>
</dbReference>
<sequence length="434" mass="48097">MVYIYSPCLNINENGHLTISGCDTTALAKQYGTPIYVISEEEVRRICRSYTESFQKYYNGNGRPIYASKAFNCKEMCRVVTSEGLDVEVVSGGELYTALQAGVSGGRIHFQGNNKSSKELELAIDNDVGDIVVDNFSELEKLNKIAGEKGAIANISLRVKPGIDAHTHEFIRTGQVDSKFGLDLESGEAFSAAKRALKMDNVKLIGLHCHIGSQIMEKEPFVHAAEVMLGLHHRIYKELEVELEQLNLGGGFGIHYLETDDFIPYHEYMQEVSAKISEVCAKYGIKLPRIYIEPGRSIVGEAGITLYTVGNIKEIPNVRNYVAIDGGMYENPRYALYQSDYTCLIANKANRPADYVATIAGKCCESGDLIQEHAHIQSPEEGDILAVLSTGAYNYSMASNYNRNPRPACIMVSQGESRVIIRGETYEDLVRNDL</sequence>
<dbReference type="PANTHER" id="PTHR43727:SF2">
    <property type="entry name" value="GROUP IV DECARBOXYLASE"/>
    <property type="match status" value="1"/>
</dbReference>
<dbReference type="CDD" id="cd06828">
    <property type="entry name" value="PLPDE_III_DapDC"/>
    <property type="match status" value="1"/>
</dbReference>
<feature type="binding site" evidence="5">
    <location>
        <begin position="293"/>
        <end position="296"/>
    </location>
    <ligand>
        <name>pyridoxal 5'-phosphate</name>
        <dbReference type="ChEBI" id="CHEBI:597326"/>
    </ligand>
</feature>
<dbReference type="SUPFAM" id="SSF50621">
    <property type="entry name" value="Alanine racemase C-terminal domain-like"/>
    <property type="match status" value="1"/>
</dbReference>
<dbReference type="EMBL" id="CP065321">
    <property type="protein sequence ID" value="QQR30062.1"/>
    <property type="molecule type" value="Genomic_DNA"/>
</dbReference>
<gene>
    <name evidence="5 12" type="primary">lysA</name>
    <name evidence="11" type="ORF">ADH66_09025</name>
    <name evidence="12" type="ORF">I5Q82_19065</name>
</gene>
<evidence type="ECO:0000259" key="10">
    <source>
        <dbReference type="Pfam" id="PF02784"/>
    </source>
</evidence>
<protein>
    <recommendedName>
        <fullName evidence="5 6">Diaminopimelate decarboxylase</fullName>
        <shortName evidence="5">DAP decarboxylase</shortName>
        <shortName evidence="5">DAPDC</shortName>
        <ecNumber evidence="5 6">4.1.1.20</ecNumber>
    </recommendedName>
</protein>
<dbReference type="PRINTS" id="PR01181">
    <property type="entry name" value="DAPDCRBXLASE"/>
</dbReference>
<keyword evidence="2 5" id="KW-0210">Decarboxylase</keyword>
<reference evidence="13" key="2">
    <citation type="submission" date="2017-05" db="EMBL/GenBank/DDBJ databases">
        <title>Improved OligoMM genomes.</title>
        <authorList>
            <person name="Garzetti D."/>
        </authorList>
    </citation>
    <scope>NUCLEOTIDE SEQUENCE [LARGE SCALE GENOMIC DNA]</scope>
    <source>
        <strain evidence="13">KB18</strain>
    </source>
</reference>
<dbReference type="InterPro" id="IPR002986">
    <property type="entry name" value="DAP_deCOOHase_LysA"/>
</dbReference>
<dbReference type="FunFam" id="3.20.20.10:FF:000003">
    <property type="entry name" value="Diaminopimelate decarboxylase"/>
    <property type="match status" value="1"/>
</dbReference>
<feature type="active site" description="Proton donor" evidence="7">
    <location>
        <position position="364"/>
    </location>
</feature>
<keyword evidence="3 5" id="KW-0663">Pyridoxal phosphate</keyword>
<feature type="binding site" evidence="5">
    <location>
        <position position="393"/>
    </location>
    <ligand>
        <name>pyridoxal 5'-phosphate</name>
        <dbReference type="ChEBI" id="CHEBI:597326"/>
    </ligand>
</feature>
<accession>A0A1Z2XQV6</accession>
<dbReference type="InterPro" id="IPR022643">
    <property type="entry name" value="De-COase2_C"/>
</dbReference>
<dbReference type="EC" id="4.1.1.20" evidence="5 6"/>
<keyword evidence="4 5" id="KW-0456">Lyase</keyword>
<dbReference type="InterPro" id="IPR000183">
    <property type="entry name" value="Orn/DAP/Arg_de-COase"/>
</dbReference>
<dbReference type="HAMAP" id="MF_02120">
    <property type="entry name" value="LysA"/>
    <property type="match status" value="1"/>
</dbReference>
<dbReference type="GO" id="GO:0008836">
    <property type="term" value="F:diaminopimelate decarboxylase activity"/>
    <property type="evidence" value="ECO:0007669"/>
    <property type="project" value="UniProtKB-UniRule"/>
</dbReference>
<evidence type="ECO:0000256" key="6">
    <source>
        <dbReference type="NCBIfam" id="TIGR01048"/>
    </source>
</evidence>
<keyword evidence="13" id="KW-1185">Reference proteome</keyword>
<dbReference type="InterPro" id="IPR009006">
    <property type="entry name" value="Ala_racemase/Decarboxylase_C"/>
</dbReference>
<evidence type="ECO:0000256" key="2">
    <source>
        <dbReference type="ARBA" id="ARBA00022793"/>
    </source>
</evidence>
<dbReference type="Pfam" id="PF00278">
    <property type="entry name" value="Orn_DAP_Arg_deC"/>
    <property type="match status" value="1"/>
</dbReference>
<dbReference type="GO" id="GO:0030170">
    <property type="term" value="F:pyridoxal phosphate binding"/>
    <property type="evidence" value="ECO:0007669"/>
    <property type="project" value="UniProtKB-UniRule"/>
</dbReference>
<feature type="domain" description="Orn/DAP/Arg decarboxylase 2 C-terminal" evidence="9">
    <location>
        <begin position="39"/>
        <end position="391"/>
    </location>
</feature>
<feature type="binding site" evidence="5">
    <location>
        <position position="393"/>
    </location>
    <ligand>
        <name>substrate</name>
    </ligand>
</feature>
<evidence type="ECO:0000256" key="3">
    <source>
        <dbReference type="ARBA" id="ARBA00022898"/>
    </source>
</evidence>
<comment type="similarity">
    <text evidence="5">Belongs to the Orn/Lys/Arg decarboxylase class-II family. LysA subfamily.</text>
</comment>
<evidence type="ECO:0000256" key="1">
    <source>
        <dbReference type="ARBA" id="ARBA00001933"/>
    </source>
</evidence>
<proteinExistence type="inferred from homology"/>
<evidence type="ECO:0000256" key="4">
    <source>
        <dbReference type="ARBA" id="ARBA00023239"/>
    </source>
</evidence>
<evidence type="ECO:0000313" key="13">
    <source>
        <dbReference type="Proteomes" id="UP000196710"/>
    </source>
</evidence>
<dbReference type="InterPro" id="IPR022644">
    <property type="entry name" value="De-COase2_N"/>
</dbReference>
<dbReference type="Proteomes" id="UP000196710">
    <property type="component" value="Chromosome"/>
</dbReference>
<dbReference type="KEGG" id="amur:ADH66_09025"/>
<feature type="binding site" evidence="5">
    <location>
        <position position="251"/>
    </location>
    <ligand>
        <name>pyridoxal 5'-phosphate</name>
        <dbReference type="ChEBI" id="CHEBI:597326"/>
    </ligand>
</feature>
<dbReference type="GO" id="GO:0009089">
    <property type="term" value="P:lysine biosynthetic process via diaminopimelate"/>
    <property type="evidence" value="ECO:0007669"/>
    <property type="project" value="UniProtKB-UniRule"/>
</dbReference>
<evidence type="ECO:0000256" key="7">
    <source>
        <dbReference type="PIRSR" id="PIRSR600183-50"/>
    </source>
</evidence>
<dbReference type="EMBL" id="CP021422">
    <property type="protein sequence ID" value="ASB40781.1"/>
    <property type="molecule type" value="Genomic_DNA"/>
</dbReference>
<dbReference type="PANTHER" id="PTHR43727">
    <property type="entry name" value="DIAMINOPIMELATE DECARBOXYLASE"/>
    <property type="match status" value="1"/>
</dbReference>
<dbReference type="RefSeq" id="WP_066533368.1">
    <property type="nucleotide sequence ID" value="NZ_CP021422.1"/>
</dbReference>
<evidence type="ECO:0000313" key="14">
    <source>
        <dbReference type="Proteomes" id="UP000596035"/>
    </source>
</evidence>
<feature type="binding site" evidence="5">
    <location>
        <position position="296"/>
    </location>
    <ligand>
        <name>substrate</name>
    </ligand>
</feature>
<dbReference type="NCBIfam" id="TIGR01048">
    <property type="entry name" value="lysA"/>
    <property type="match status" value="1"/>
</dbReference>
<feature type="domain" description="Orn/DAP/Arg decarboxylase 2 N-terminal" evidence="10">
    <location>
        <begin position="43"/>
        <end position="299"/>
    </location>
</feature>
<keyword evidence="5 8" id="KW-0457">Lysine biosynthesis</keyword>
<dbReference type="Gene3D" id="3.20.20.10">
    <property type="entry name" value="Alanine racemase"/>
    <property type="match status" value="1"/>
</dbReference>
<dbReference type="AlphaFoldDB" id="A0A1Z2XQV6"/>